<comment type="caution">
    <text evidence="2">The sequence shown here is derived from an EMBL/GenBank/DDBJ whole genome shotgun (WGS) entry which is preliminary data.</text>
</comment>
<dbReference type="AlphaFoldDB" id="A0AAW0FAT5"/>
<organism evidence="2 3">
    <name type="scientific">Novymonas esmeraldas</name>
    <dbReference type="NCBI Taxonomy" id="1808958"/>
    <lineage>
        <taxon>Eukaryota</taxon>
        <taxon>Discoba</taxon>
        <taxon>Euglenozoa</taxon>
        <taxon>Kinetoplastea</taxon>
        <taxon>Metakinetoplastina</taxon>
        <taxon>Trypanosomatida</taxon>
        <taxon>Trypanosomatidae</taxon>
        <taxon>Novymonas</taxon>
    </lineage>
</organism>
<evidence type="ECO:0000313" key="2">
    <source>
        <dbReference type="EMBL" id="KAK7202297.1"/>
    </source>
</evidence>
<protein>
    <submittedName>
        <fullName evidence="2">Uncharacterized protein</fullName>
    </submittedName>
</protein>
<feature type="compositionally biased region" description="Basic and acidic residues" evidence="1">
    <location>
        <begin position="697"/>
        <end position="707"/>
    </location>
</feature>
<dbReference type="Proteomes" id="UP001430356">
    <property type="component" value="Unassembled WGS sequence"/>
</dbReference>
<feature type="compositionally biased region" description="Polar residues" evidence="1">
    <location>
        <begin position="714"/>
        <end position="723"/>
    </location>
</feature>
<name>A0AAW0FAT5_9TRYP</name>
<proteinExistence type="predicted"/>
<dbReference type="EMBL" id="JAECZO010000028">
    <property type="protein sequence ID" value="KAK7202297.1"/>
    <property type="molecule type" value="Genomic_DNA"/>
</dbReference>
<dbReference type="SUPFAM" id="SSF48371">
    <property type="entry name" value="ARM repeat"/>
    <property type="match status" value="1"/>
</dbReference>
<keyword evidence="3" id="KW-1185">Reference proteome</keyword>
<gene>
    <name evidence="2" type="ORF">NESM_000301500</name>
</gene>
<evidence type="ECO:0000313" key="3">
    <source>
        <dbReference type="Proteomes" id="UP001430356"/>
    </source>
</evidence>
<feature type="region of interest" description="Disordered" evidence="1">
    <location>
        <begin position="482"/>
        <end position="514"/>
    </location>
</feature>
<dbReference type="InterPro" id="IPR016024">
    <property type="entry name" value="ARM-type_fold"/>
</dbReference>
<evidence type="ECO:0000256" key="1">
    <source>
        <dbReference type="SAM" id="MobiDB-lite"/>
    </source>
</evidence>
<sequence length="770" mass="84829">MSYRHGSHPCHGFDELAAAPAGRQCSVCKALSDGSDVRWFGCVAASCEFLLCEKCFTVQEELLAQPQVVIRNPMLDYDDANAAVQTRPREKSYCLSALYAGRLMRVVSTAVDASDPSREYYRIASGGWINRAHVVCVHPHQSPSMQLLSEVHINSRKLGADIASGAVSVEVLYDLLQECMQTIDENEAYGVVMSALVMYPLLSTLEVPLRHFRVAPNPLPLVEYVHFVLHFVLTKLVERMEMEEQQFVFKLVDGAMASLFGDVLARCLYAAYQLACWWEVRLPSSFAYLVSRTLAAMDRLRRLLPEEAAEHPSVLCAPAVTVIHTSKSVERQRLVRLFLTMTDIGGRLLQQCIRETRLELDVLQPIREQLCGDYKAHLSKVFCEALAAMAEVDLIRVQRTYLHLDALEVLGGLAANSSPAESQVAVFRVAHYLAKQCPHNIAMLTAVLLDKLLKMLSDTQSPAAYVEAMECFYEMAFNDPRLRSTDGGPTETPPPQPQPHTCTALTGARGDAAAPRSASTPFQLLFTYRLPVGGALVPLCAFCAAHHPPSRGELTERPQYAYFQCQCHHCAADATHGAVRAPPLPSIPQTTAIRMLDEHLPRKVLALTDYLQVPHALNALGRLLLRLPPQGDVLVRLIEELVRYPSLESVPYAALVVKANAHLAVVEQCLARYTNTELARYVRGAFEVATPAKNYVDETPAKSHQRSELGLSASPYTTSTLQSGSTYDMRGGFSSSRDVAHGVQLFGAGASVDEESLPTALSRAIRDGTQ</sequence>
<feature type="region of interest" description="Disordered" evidence="1">
    <location>
        <begin position="697"/>
        <end position="723"/>
    </location>
</feature>
<accession>A0AAW0FAT5</accession>
<reference evidence="2 3" key="1">
    <citation type="journal article" date="2021" name="MBio">
        <title>A New Model Trypanosomatid, Novymonas esmeraldas: Genomic Perception of Its 'Candidatus Pandoraea novymonadis' Endosymbiont.</title>
        <authorList>
            <person name="Zakharova A."/>
            <person name="Saura A."/>
            <person name="Butenko A."/>
            <person name="Podesvova L."/>
            <person name="Warmusova S."/>
            <person name="Kostygov A.Y."/>
            <person name="Nenarokova A."/>
            <person name="Lukes J."/>
            <person name="Opperdoes F.R."/>
            <person name="Yurchenko V."/>
        </authorList>
    </citation>
    <scope>NUCLEOTIDE SEQUENCE [LARGE SCALE GENOMIC DNA]</scope>
    <source>
        <strain evidence="2 3">E262AT.01</strain>
    </source>
</reference>